<evidence type="ECO:0000313" key="17">
    <source>
        <dbReference type="EMBL" id="KAJ1363535.1"/>
    </source>
</evidence>
<keyword evidence="3" id="KW-0964">Secreted</keyword>
<gene>
    <name evidence="17" type="ORF">KIN20_023422</name>
</gene>
<dbReference type="GO" id="GO:0016798">
    <property type="term" value="F:hydrolase activity, acting on glycosyl bonds"/>
    <property type="evidence" value="ECO:0007669"/>
    <property type="project" value="UniProtKB-KW"/>
</dbReference>
<feature type="binding site" evidence="13">
    <location>
        <position position="423"/>
    </location>
    <ligand>
        <name>Zn(2+)</name>
        <dbReference type="ChEBI" id="CHEBI:29105"/>
        <label>2</label>
    </ligand>
</feature>
<dbReference type="SMART" id="SM00741">
    <property type="entry name" value="SapB"/>
    <property type="match status" value="1"/>
</dbReference>
<dbReference type="Pfam" id="PF19272">
    <property type="entry name" value="ASMase_C"/>
    <property type="match status" value="1"/>
</dbReference>
<accession>A0AAD5QVD6</accession>
<dbReference type="PANTHER" id="PTHR10340">
    <property type="entry name" value="SPHINGOMYELIN PHOSPHODIESTERASE"/>
    <property type="match status" value="1"/>
</dbReference>
<feature type="binding site" evidence="13">
    <location>
        <position position="173"/>
    </location>
    <ligand>
        <name>Zn(2+)</name>
        <dbReference type="ChEBI" id="CHEBI:29105"/>
        <label>1</label>
    </ligand>
</feature>
<feature type="binding site" evidence="13">
    <location>
        <position position="242"/>
    </location>
    <ligand>
        <name>Zn(2+)</name>
        <dbReference type="ChEBI" id="CHEBI:29105"/>
        <label>2</label>
    </ligand>
</feature>
<keyword evidence="6 12" id="KW-0378">Hydrolase</keyword>
<evidence type="ECO:0000256" key="11">
    <source>
        <dbReference type="ARBA" id="ARBA00047268"/>
    </source>
</evidence>
<sequence length="581" mass="66174">MEKLFVLLSALFFIGANVSLTRQQPSSHQPEHINKSDPGFSPVCASCTAMISAINVVLRWYRSEDVVLEFATLICKLIAKQPWNVCNGISGQFRDEFFYVFRRLSEESPSRICGLLLDSCADPNDVTQSGWTISLPPKLNSELMTKLRKKKTELVHSNIYSPPRNLRVLQLTDLHTDFDYNPSSEADCNSPVCCRERAGNPSISAGYWGTIGKCDIPYWTVKNMLEHINASYKIDYIMLSGDFVNHVDWSYSVEGHVKALRNISSLMRHYFPNTPTYWSIGNHEGVPVNSFAPHFVDERFWPSWLYKEFSAMSAPWIDSEAAETVLYRGSYSVKVVNGLRLISLNSGFCETTNFFLYLNQSDPDGTMSWLVLELFKAELSGESVHILSHIPPGDSECLEGWARNYYRIVQRFSNTITGQFFGHAHTDFFTVFYEDMHNISSKPIGVLYAAPSTTTFSGLNPAFRIYEVNVTDHFKIENIFNYFADLEKASVGNPPKWKLLYSAIDEYNLNDLSPTSWNNLVNSLQHDVRTAERFFRNAVRAGKNHMCDTTCQRTLLCALRMGHHNSTLYCPSERFSNITLE</sequence>
<feature type="disulfide bond" evidence="14">
    <location>
        <begin position="194"/>
        <end position="214"/>
    </location>
</feature>
<keyword evidence="5 15" id="KW-0732">Signal</keyword>
<feature type="binding site" evidence="13">
    <location>
        <position position="425"/>
    </location>
    <ligand>
        <name>Zn(2+)</name>
        <dbReference type="ChEBI" id="CHEBI:29105"/>
        <label>1</label>
    </ligand>
</feature>
<keyword evidence="10 12" id="KW-0326">Glycosidase</keyword>
<dbReference type="InterPro" id="IPR041805">
    <property type="entry name" value="ASMase/PPN1_MPP"/>
</dbReference>
<dbReference type="Gene3D" id="3.60.21.10">
    <property type="match status" value="1"/>
</dbReference>
<keyword evidence="8 14" id="KW-1015">Disulfide bond</keyword>
<evidence type="ECO:0000256" key="2">
    <source>
        <dbReference type="ARBA" id="ARBA00008234"/>
    </source>
</evidence>
<keyword evidence="4 13" id="KW-0479">Metal-binding</keyword>
<evidence type="ECO:0000313" key="18">
    <source>
        <dbReference type="Proteomes" id="UP001196413"/>
    </source>
</evidence>
<dbReference type="InterPro" id="IPR045473">
    <property type="entry name" value="ASM_C"/>
</dbReference>
<dbReference type="CDD" id="cd00842">
    <property type="entry name" value="MPP_ASMase"/>
    <property type="match status" value="1"/>
</dbReference>
<comment type="caution">
    <text evidence="17">The sequence shown here is derived from an EMBL/GenBank/DDBJ whole genome shotgun (WGS) entry which is preliminary data.</text>
</comment>
<comment type="catalytic activity">
    <reaction evidence="11">
        <text>a sphingomyelin + H2O = phosphocholine + an N-acylsphing-4-enine + H(+)</text>
        <dbReference type="Rhea" id="RHEA:19253"/>
        <dbReference type="ChEBI" id="CHEBI:15377"/>
        <dbReference type="ChEBI" id="CHEBI:15378"/>
        <dbReference type="ChEBI" id="CHEBI:17636"/>
        <dbReference type="ChEBI" id="CHEBI:52639"/>
        <dbReference type="ChEBI" id="CHEBI:295975"/>
        <dbReference type="EC" id="3.1.4.12"/>
    </reaction>
    <physiologicalReaction direction="left-to-right" evidence="11">
        <dbReference type="Rhea" id="RHEA:19254"/>
    </physiologicalReaction>
</comment>
<evidence type="ECO:0000256" key="4">
    <source>
        <dbReference type="ARBA" id="ARBA00022723"/>
    </source>
</evidence>
<dbReference type="PIRSF" id="PIRSF000948">
    <property type="entry name" value="Sphingomy_PDE"/>
    <property type="match status" value="1"/>
</dbReference>
<evidence type="ECO:0000256" key="15">
    <source>
        <dbReference type="SAM" id="SignalP"/>
    </source>
</evidence>
<dbReference type="InterPro" id="IPR029052">
    <property type="entry name" value="Metallo-depent_PP-like"/>
</dbReference>
<feature type="domain" description="Saposin B-type" evidence="16">
    <location>
        <begin position="40"/>
        <end position="124"/>
    </location>
</feature>
<feature type="disulfide bond" evidence="14">
    <location>
        <begin position="349"/>
        <end position="397"/>
    </location>
</feature>
<feature type="binding site" evidence="13">
    <location>
        <position position="175"/>
    </location>
    <ligand>
        <name>Zn(2+)</name>
        <dbReference type="ChEBI" id="CHEBI:29105"/>
        <label>1</label>
    </ligand>
</feature>
<feature type="binding site" evidence="13">
    <location>
        <position position="389"/>
    </location>
    <ligand>
        <name>Zn(2+)</name>
        <dbReference type="ChEBI" id="CHEBI:29105"/>
        <label>2</label>
    </ligand>
</feature>
<dbReference type="GO" id="GO:0005615">
    <property type="term" value="C:extracellular space"/>
    <property type="evidence" value="ECO:0007669"/>
    <property type="project" value="TreeGrafter"/>
</dbReference>
<keyword evidence="18" id="KW-1185">Reference proteome</keyword>
<feature type="chain" id="PRO_5042272645" description="Sphingomyelin phosphodiesterase" evidence="15">
    <location>
        <begin position="24"/>
        <end position="581"/>
    </location>
</feature>
<dbReference type="Proteomes" id="UP001196413">
    <property type="component" value="Unassembled WGS sequence"/>
</dbReference>
<dbReference type="InterPro" id="IPR011160">
    <property type="entry name" value="Sphingomy_PDE"/>
</dbReference>
<dbReference type="InterPro" id="IPR004843">
    <property type="entry name" value="Calcineurin-like_PHP"/>
</dbReference>
<dbReference type="PANTHER" id="PTHR10340:SF34">
    <property type="entry name" value="SPHINGOMYELIN PHOSPHODIESTERASE"/>
    <property type="match status" value="1"/>
</dbReference>
<keyword evidence="7 13" id="KW-0862">Zinc</keyword>
<dbReference type="GO" id="GO:0016020">
    <property type="term" value="C:membrane"/>
    <property type="evidence" value="ECO:0007669"/>
    <property type="project" value="GOC"/>
</dbReference>
<evidence type="ECO:0000256" key="5">
    <source>
        <dbReference type="ARBA" id="ARBA00022729"/>
    </source>
</evidence>
<organism evidence="17 18">
    <name type="scientific">Parelaphostrongylus tenuis</name>
    <name type="common">Meningeal worm</name>
    <dbReference type="NCBI Taxonomy" id="148309"/>
    <lineage>
        <taxon>Eukaryota</taxon>
        <taxon>Metazoa</taxon>
        <taxon>Ecdysozoa</taxon>
        <taxon>Nematoda</taxon>
        <taxon>Chromadorea</taxon>
        <taxon>Rhabditida</taxon>
        <taxon>Rhabditina</taxon>
        <taxon>Rhabditomorpha</taxon>
        <taxon>Strongyloidea</taxon>
        <taxon>Metastrongylidae</taxon>
        <taxon>Parelaphostrongylus</taxon>
    </lineage>
</organism>
<comment type="cofactor">
    <cofactor evidence="13">
        <name>Zn(2+)</name>
        <dbReference type="ChEBI" id="CHEBI:29105"/>
    </cofactor>
    <text evidence="13">Binds 2 Zn(2+) ions per subunit.</text>
</comment>
<feature type="binding site" evidence="13">
    <location>
        <position position="242"/>
    </location>
    <ligand>
        <name>Zn(2+)</name>
        <dbReference type="ChEBI" id="CHEBI:29105"/>
        <label>1</label>
    </ligand>
</feature>
<feature type="disulfide bond" evidence="14">
    <location>
        <begin position="557"/>
        <end position="570"/>
    </location>
</feature>
<dbReference type="SUPFAM" id="SSF56300">
    <property type="entry name" value="Metallo-dependent phosphatases"/>
    <property type="match status" value="1"/>
</dbReference>
<feature type="disulfide bond" evidence="14">
    <location>
        <begin position="75"/>
        <end position="86"/>
    </location>
</feature>
<feature type="signal peptide" evidence="15">
    <location>
        <begin position="1"/>
        <end position="23"/>
    </location>
</feature>
<keyword evidence="9" id="KW-0325">Glycoprotein</keyword>
<evidence type="ECO:0000256" key="10">
    <source>
        <dbReference type="ARBA" id="ARBA00023295"/>
    </source>
</evidence>
<dbReference type="FunFam" id="3.60.21.10:FF:000077">
    <property type="entry name" value="Sphingomyelin phosphodiesterase"/>
    <property type="match status" value="1"/>
</dbReference>
<evidence type="ECO:0000256" key="13">
    <source>
        <dbReference type="PIRSR" id="PIRSR000948-1"/>
    </source>
</evidence>
<reference evidence="17" key="1">
    <citation type="submission" date="2021-06" db="EMBL/GenBank/DDBJ databases">
        <title>Parelaphostrongylus tenuis whole genome reference sequence.</title>
        <authorList>
            <person name="Garwood T.J."/>
            <person name="Larsen P.A."/>
            <person name="Fountain-Jones N.M."/>
            <person name="Garbe J.R."/>
            <person name="Macchietto M.G."/>
            <person name="Kania S.A."/>
            <person name="Gerhold R.W."/>
            <person name="Richards J.E."/>
            <person name="Wolf T.M."/>
        </authorList>
    </citation>
    <scope>NUCLEOTIDE SEQUENCE</scope>
    <source>
        <strain evidence="17">MNPRO001-30</strain>
        <tissue evidence="17">Meninges</tissue>
    </source>
</reference>
<evidence type="ECO:0000256" key="1">
    <source>
        <dbReference type="ARBA" id="ARBA00004613"/>
    </source>
</evidence>
<feature type="binding site" evidence="13">
    <location>
        <position position="282"/>
    </location>
    <ligand>
        <name>Zn(2+)</name>
        <dbReference type="ChEBI" id="CHEBI:29105"/>
        <label>2</label>
    </ligand>
</feature>
<dbReference type="GO" id="GO:0005764">
    <property type="term" value="C:lysosome"/>
    <property type="evidence" value="ECO:0007669"/>
    <property type="project" value="TreeGrafter"/>
</dbReference>
<dbReference type="GO" id="GO:0006685">
    <property type="term" value="P:sphingomyelin catabolic process"/>
    <property type="evidence" value="ECO:0007669"/>
    <property type="project" value="UniProtKB-UniRule"/>
</dbReference>
<dbReference type="PROSITE" id="PS50015">
    <property type="entry name" value="SAP_B"/>
    <property type="match status" value="1"/>
</dbReference>
<dbReference type="SUPFAM" id="SSF47862">
    <property type="entry name" value="Saposin"/>
    <property type="match status" value="1"/>
</dbReference>
<evidence type="ECO:0000259" key="16">
    <source>
        <dbReference type="PROSITE" id="PS50015"/>
    </source>
</evidence>
<name>A0AAD5QVD6_PARTN</name>
<evidence type="ECO:0000256" key="9">
    <source>
        <dbReference type="ARBA" id="ARBA00023180"/>
    </source>
</evidence>
<evidence type="ECO:0000256" key="6">
    <source>
        <dbReference type="ARBA" id="ARBA00022801"/>
    </source>
</evidence>
<dbReference type="EMBL" id="JAHQIW010004752">
    <property type="protein sequence ID" value="KAJ1363535.1"/>
    <property type="molecule type" value="Genomic_DNA"/>
</dbReference>
<comment type="similarity">
    <text evidence="2 12">Belongs to the acid sphingomyelinase family.</text>
</comment>
<evidence type="ECO:0000256" key="14">
    <source>
        <dbReference type="PIRSR" id="PIRSR000948-2"/>
    </source>
</evidence>
<proteinExistence type="inferred from homology"/>
<dbReference type="AlphaFoldDB" id="A0AAD5QVD6"/>
<evidence type="ECO:0000256" key="7">
    <source>
        <dbReference type="ARBA" id="ARBA00022833"/>
    </source>
</evidence>
<feature type="disulfide bond" evidence="14">
    <location>
        <begin position="44"/>
        <end position="120"/>
    </location>
</feature>
<evidence type="ECO:0000256" key="3">
    <source>
        <dbReference type="ARBA" id="ARBA00022525"/>
    </source>
</evidence>
<dbReference type="InterPro" id="IPR008139">
    <property type="entry name" value="SaposinB_dom"/>
</dbReference>
<feature type="disulfide bond" evidence="14">
    <location>
        <begin position="547"/>
        <end position="551"/>
    </location>
</feature>
<protein>
    <recommendedName>
        <fullName evidence="12">Sphingomyelin phosphodiesterase</fullName>
        <ecNumber evidence="12">3.1.4.12</ecNumber>
    </recommendedName>
</protein>
<dbReference type="Pfam" id="PF00149">
    <property type="entry name" value="Metallophos"/>
    <property type="match status" value="1"/>
</dbReference>
<dbReference type="InterPro" id="IPR011001">
    <property type="entry name" value="Saposin-like"/>
</dbReference>
<comment type="subcellular location">
    <subcellularLocation>
        <location evidence="1">Secreted</location>
    </subcellularLocation>
</comment>
<evidence type="ECO:0000256" key="12">
    <source>
        <dbReference type="PIRNR" id="PIRNR000948"/>
    </source>
</evidence>
<dbReference type="GO" id="GO:0046872">
    <property type="term" value="F:metal ion binding"/>
    <property type="evidence" value="ECO:0007669"/>
    <property type="project" value="UniProtKB-KW"/>
</dbReference>
<evidence type="ECO:0000256" key="8">
    <source>
        <dbReference type="ARBA" id="ARBA00023157"/>
    </source>
</evidence>
<dbReference type="EC" id="3.1.4.12" evidence="12"/>
<dbReference type="GO" id="GO:0061750">
    <property type="term" value="F:acid sphingomyelin phosphodiesterase activity"/>
    <property type="evidence" value="ECO:0007669"/>
    <property type="project" value="TreeGrafter"/>
</dbReference>
<feature type="disulfide bond" evidence="14">
    <location>
        <begin position="188"/>
        <end position="193"/>
    </location>
</feature>
<dbReference type="GO" id="GO:0046513">
    <property type="term" value="P:ceramide biosynthetic process"/>
    <property type="evidence" value="ECO:0007669"/>
    <property type="project" value="UniProtKB-ARBA"/>
</dbReference>
<comment type="function">
    <text evidence="12">Converts sphingomyelin to ceramide.</text>
</comment>